<organism evidence="7 8">
    <name type="scientific">Malassezia nana</name>
    <dbReference type="NCBI Taxonomy" id="180528"/>
    <lineage>
        <taxon>Eukaryota</taxon>
        <taxon>Fungi</taxon>
        <taxon>Dikarya</taxon>
        <taxon>Basidiomycota</taxon>
        <taxon>Ustilaginomycotina</taxon>
        <taxon>Malasseziomycetes</taxon>
        <taxon>Malasseziales</taxon>
        <taxon>Malasseziaceae</taxon>
        <taxon>Malassezia</taxon>
    </lineage>
</organism>
<name>A0AAF0EQ36_9BASI</name>
<evidence type="ECO:0000256" key="6">
    <source>
        <dbReference type="RuleBase" id="RU362100"/>
    </source>
</evidence>
<evidence type="ECO:0000256" key="1">
    <source>
        <dbReference type="ARBA" id="ARBA00005033"/>
    </source>
</evidence>
<keyword evidence="4 6" id="KW-0808">Transferase</keyword>
<comment type="pathway">
    <text evidence="1 6">Cofactor biosynthesis; (R)-pantothenate biosynthesis; (R)-pantoate from 3-methyl-2-oxobutanoate: step 1/2.</text>
</comment>
<comment type="function">
    <text evidence="6">Catalyzes the reversible reaction in which hydroxymethyl group from 5,10-methylenetetrahydrofolate is transferred onto alpha-ketoisovalerate to form ketopantoate.</text>
</comment>
<evidence type="ECO:0000256" key="5">
    <source>
        <dbReference type="ARBA" id="ARBA00049172"/>
    </source>
</evidence>
<dbReference type="Pfam" id="PF02548">
    <property type="entry name" value="Pantoate_transf"/>
    <property type="match status" value="1"/>
</dbReference>
<keyword evidence="6" id="KW-0566">Pantothenate biosynthesis</keyword>
<dbReference type="GO" id="GO:0005739">
    <property type="term" value="C:mitochondrion"/>
    <property type="evidence" value="ECO:0007669"/>
    <property type="project" value="TreeGrafter"/>
</dbReference>
<dbReference type="EC" id="2.1.2.11" evidence="3 6"/>
<gene>
    <name evidence="7" type="primary">ECM31</name>
    <name evidence="7" type="ORF">MNAN1_003608</name>
</gene>
<proteinExistence type="inferred from homology"/>
<comment type="similarity">
    <text evidence="2 6">Belongs to the PanB family.</text>
</comment>
<evidence type="ECO:0000256" key="2">
    <source>
        <dbReference type="ARBA" id="ARBA00008676"/>
    </source>
</evidence>
<keyword evidence="8" id="KW-1185">Reference proteome</keyword>
<protein>
    <recommendedName>
        <fullName evidence="3 6">3-methyl-2-oxobutanoate hydroxymethyltransferase</fullName>
        <ecNumber evidence="3 6">2.1.2.11</ecNumber>
    </recommendedName>
</protein>
<dbReference type="Proteomes" id="UP001213623">
    <property type="component" value="Chromosome 7"/>
</dbReference>
<comment type="catalytic activity">
    <reaction evidence="5 6">
        <text>(6R)-5,10-methylene-5,6,7,8-tetrahydrofolate + 3-methyl-2-oxobutanoate + H2O = 2-dehydropantoate + (6S)-5,6,7,8-tetrahydrofolate</text>
        <dbReference type="Rhea" id="RHEA:11824"/>
        <dbReference type="ChEBI" id="CHEBI:11561"/>
        <dbReference type="ChEBI" id="CHEBI:11851"/>
        <dbReference type="ChEBI" id="CHEBI:15377"/>
        <dbReference type="ChEBI" id="CHEBI:15636"/>
        <dbReference type="ChEBI" id="CHEBI:57453"/>
        <dbReference type="EC" id="2.1.2.11"/>
    </reaction>
</comment>
<dbReference type="AlphaFoldDB" id="A0AAF0EQ36"/>
<dbReference type="GO" id="GO:0000287">
    <property type="term" value="F:magnesium ion binding"/>
    <property type="evidence" value="ECO:0007669"/>
    <property type="project" value="TreeGrafter"/>
</dbReference>
<dbReference type="SUPFAM" id="SSF51621">
    <property type="entry name" value="Phosphoenolpyruvate/pyruvate domain"/>
    <property type="match status" value="1"/>
</dbReference>
<dbReference type="GO" id="GO:0003864">
    <property type="term" value="F:3-methyl-2-oxobutanoate hydroxymethyltransferase activity"/>
    <property type="evidence" value="ECO:0007669"/>
    <property type="project" value="UniProtKB-EC"/>
</dbReference>
<dbReference type="InterPro" id="IPR040442">
    <property type="entry name" value="Pyrv_kinase-like_dom_sf"/>
</dbReference>
<accession>A0AAF0EQ36</accession>
<dbReference type="PANTHER" id="PTHR20881:SF0">
    <property type="entry name" value="3-METHYL-2-OXOBUTANOATE HYDROXYMETHYLTRANSFERASE"/>
    <property type="match status" value="1"/>
</dbReference>
<dbReference type="EMBL" id="CP119898">
    <property type="protein sequence ID" value="WFD28595.1"/>
    <property type="molecule type" value="Genomic_DNA"/>
</dbReference>
<dbReference type="GO" id="GO:0015940">
    <property type="term" value="P:pantothenate biosynthetic process"/>
    <property type="evidence" value="ECO:0007669"/>
    <property type="project" value="UniProtKB-KW"/>
</dbReference>
<evidence type="ECO:0000313" key="7">
    <source>
        <dbReference type="EMBL" id="WFD28595.1"/>
    </source>
</evidence>
<dbReference type="PANTHER" id="PTHR20881">
    <property type="entry name" value="3-METHYL-2-OXOBUTANOATE HYDROXYMETHYLTRANSFERASE"/>
    <property type="match status" value="1"/>
</dbReference>
<evidence type="ECO:0000256" key="4">
    <source>
        <dbReference type="ARBA" id="ARBA00022679"/>
    </source>
</evidence>
<reference evidence="7" key="1">
    <citation type="submission" date="2023-03" db="EMBL/GenBank/DDBJ databases">
        <title>Mating type loci evolution in Malassezia.</title>
        <authorList>
            <person name="Coelho M.A."/>
        </authorList>
    </citation>
    <scope>NUCLEOTIDE SEQUENCE</scope>
    <source>
        <strain evidence="7">CBS 9557</strain>
    </source>
</reference>
<dbReference type="NCBIfam" id="TIGR00222">
    <property type="entry name" value="panB"/>
    <property type="match status" value="1"/>
</dbReference>
<dbReference type="Gene3D" id="3.20.20.60">
    <property type="entry name" value="Phosphoenolpyruvate-binding domains"/>
    <property type="match status" value="1"/>
</dbReference>
<dbReference type="InterPro" id="IPR003700">
    <property type="entry name" value="Pantoate_hydroxy_MeTrfase"/>
</dbReference>
<dbReference type="CDD" id="cd06557">
    <property type="entry name" value="KPHMT-like"/>
    <property type="match status" value="1"/>
</dbReference>
<dbReference type="InterPro" id="IPR015813">
    <property type="entry name" value="Pyrv/PenolPyrv_kinase-like_dom"/>
</dbReference>
<sequence length="377" mass="40187">MWAGIPMRRCGDRILRSCVAARAPLCTSSLRGSAWPVAPVAADKHVPLPRITRHDIQRSKDSGTPLVCITAFDYPTGLAVRGAGADMCLVGDSLANVALGYASTRALTLDASIHHARSVHAALHAVELQYDRRCPRAPLMIVDMPFGSFIGSMDEAVGNAVRVVKETQAAAIKMEGSMELVPLVERLTSAGIDVMGHIGLQPQHFGDAAGYRVQGTTAENALSVLHTALALEKAGCFSLVIECMPSKVAEAISQRLQIPTIGIGAGPGTHGQVLVCSDVIGDLASPAHVSSVLAGMEEPDSSSTTAQAVPTPMWPAPPKFVRCFAEPKLGATRLAALRRFSEAVRDRKFPDNATEAYRIKSQEWAAFERAIVDIPRR</sequence>
<evidence type="ECO:0000313" key="8">
    <source>
        <dbReference type="Proteomes" id="UP001213623"/>
    </source>
</evidence>
<evidence type="ECO:0000256" key="3">
    <source>
        <dbReference type="ARBA" id="ARBA00012618"/>
    </source>
</evidence>
<dbReference type="HAMAP" id="MF_00156">
    <property type="entry name" value="PanB"/>
    <property type="match status" value="1"/>
</dbReference>